<reference evidence="2" key="1">
    <citation type="journal article" date="2023" name="Mol. Phylogenet. Evol.">
        <title>Genome-scale phylogeny and comparative genomics of the fungal order Sordariales.</title>
        <authorList>
            <person name="Hensen N."/>
            <person name="Bonometti L."/>
            <person name="Westerberg I."/>
            <person name="Brannstrom I.O."/>
            <person name="Guillou S."/>
            <person name="Cros-Aarteil S."/>
            <person name="Calhoun S."/>
            <person name="Haridas S."/>
            <person name="Kuo A."/>
            <person name="Mondo S."/>
            <person name="Pangilinan J."/>
            <person name="Riley R."/>
            <person name="LaButti K."/>
            <person name="Andreopoulos B."/>
            <person name="Lipzen A."/>
            <person name="Chen C."/>
            <person name="Yan M."/>
            <person name="Daum C."/>
            <person name="Ng V."/>
            <person name="Clum A."/>
            <person name="Steindorff A."/>
            <person name="Ohm R.A."/>
            <person name="Martin F."/>
            <person name="Silar P."/>
            <person name="Natvig D.O."/>
            <person name="Lalanne C."/>
            <person name="Gautier V."/>
            <person name="Ament-Velasquez S.L."/>
            <person name="Kruys A."/>
            <person name="Hutchinson M.I."/>
            <person name="Powell A.J."/>
            <person name="Barry K."/>
            <person name="Miller A.N."/>
            <person name="Grigoriev I.V."/>
            <person name="Debuchy R."/>
            <person name="Gladieux P."/>
            <person name="Hiltunen Thoren M."/>
            <person name="Johannesson H."/>
        </authorList>
    </citation>
    <scope>NUCLEOTIDE SEQUENCE</scope>
    <source>
        <strain evidence="2">CBS 958.72</strain>
    </source>
</reference>
<organism evidence="2 3">
    <name type="scientific">Lasiosphaeria ovina</name>
    <dbReference type="NCBI Taxonomy" id="92902"/>
    <lineage>
        <taxon>Eukaryota</taxon>
        <taxon>Fungi</taxon>
        <taxon>Dikarya</taxon>
        <taxon>Ascomycota</taxon>
        <taxon>Pezizomycotina</taxon>
        <taxon>Sordariomycetes</taxon>
        <taxon>Sordariomycetidae</taxon>
        <taxon>Sordariales</taxon>
        <taxon>Lasiosphaeriaceae</taxon>
        <taxon>Lasiosphaeria</taxon>
    </lineage>
</organism>
<gene>
    <name evidence="2" type="ORF">B0T24DRAFT_126393</name>
</gene>
<comment type="caution">
    <text evidence="2">The sequence shown here is derived from an EMBL/GenBank/DDBJ whole genome shotgun (WGS) entry which is preliminary data.</text>
</comment>
<reference evidence="2" key="2">
    <citation type="submission" date="2023-06" db="EMBL/GenBank/DDBJ databases">
        <authorList>
            <consortium name="Lawrence Berkeley National Laboratory"/>
            <person name="Haridas S."/>
            <person name="Hensen N."/>
            <person name="Bonometti L."/>
            <person name="Westerberg I."/>
            <person name="Brannstrom I.O."/>
            <person name="Guillou S."/>
            <person name="Cros-Aarteil S."/>
            <person name="Calhoun S."/>
            <person name="Kuo A."/>
            <person name="Mondo S."/>
            <person name="Pangilinan J."/>
            <person name="Riley R."/>
            <person name="Labutti K."/>
            <person name="Andreopoulos B."/>
            <person name="Lipzen A."/>
            <person name="Chen C."/>
            <person name="Yanf M."/>
            <person name="Daum C."/>
            <person name="Ng V."/>
            <person name="Clum A."/>
            <person name="Steindorff A."/>
            <person name="Ohm R."/>
            <person name="Martin F."/>
            <person name="Silar P."/>
            <person name="Natvig D."/>
            <person name="Lalanne C."/>
            <person name="Gautier V."/>
            <person name="Ament-Velasquez S.L."/>
            <person name="Kruys A."/>
            <person name="Hutchinson M.I."/>
            <person name="Powell A.J."/>
            <person name="Barry K."/>
            <person name="Miller A.N."/>
            <person name="Grigoriev I.V."/>
            <person name="Debuchy R."/>
            <person name="Gladieux P."/>
            <person name="Thoren M.H."/>
            <person name="Johannesson H."/>
        </authorList>
    </citation>
    <scope>NUCLEOTIDE SEQUENCE</scope>
    <source>
        <strain evidence="2">CBS 958.72</strain>
    </source>
</reference>
<feature type="signal peptide" evidence="1">
    <location>
        <begin position="1"/>
        <end position="19"/>
    </location>
</feature>
<protein>
    <recommendedName>
        <fullName evidence="4">Secreted protein</fullName>
    </recommendedName>
</protein>
<evidence type="ECO:0008006" key="4">
    <source>
        <dbReference type="Google" id="ProtNLM"/>
    </source>
</evidence>
<evidence type="ECO:0000313" key="2">
    <source>
        <dbReference type="EMBL" id="KAK3358596.1"/>
    </source>
</evidence>
<evidence type="ECO:0000313" key="3">
    <source>
        <dbReference type="Proteomes" id="UP001287356"/>
    </source>
</evidence>
<accession>A0AAE0JSF7</accession>
<keyword evidence="3" id="KW-1185">Reference proteome</keyword>
<evidence type="ECO:0000256" key="1">
    <source>
        <dbReference type="SAM" id="SignalP"/>
    </source>
</evidence>
<sequence>MGTIGVWFFLFSFFVWSTCQTWIGCGWIAARVAVLSFFDEHHAESTKGTGRYCDLVTIMDMAVHDHHRGASMFVCVAGHVHTRMGASSSAFYFLPLLYLCCHHGYGSSQYLYRVHTLALKLSRAFPQRARFLRKGVIRSLCPLEW</sequence>
<dbReference type="EMBL" id="JAULSN010000015">
    <property type="protein sequence ID" value="KAK3358596.1"/>
    <property type="molecule type" value="Genomic_DNA"/>
</dbReference>
<name>A0AAE0JSF7_9PEZI</name>
<dbReference type="AlphaFoldDB" id="A0AAE0JSF7"/>
<dbReference type="Proteomes" id="UP001287356">
    <property type="component" value="Unassembled WGS sequence"/>
</dbReference>
<feature type="chain" id="PRO_5042040099" description="Secreted protein" evidence="1">
    <location>
        <begin position="20"/>
        <end position="145"/>
    </location>
</feature>
<keyword evidence="1" id="KW-0732">Signal</keyword>
<proteinExistence type="predicted"/>